<dbReference type="RefSeq" id="WP_021635411.1">
    <property type="nucleotide sequence ID" value="NZ_CANNOQ010000383.1"/>
</dbReference>
<name>A0A3E3I6G9_9FIRM</name>
<dbReference type="PANTHER" id="PTHR48081">
    <property type="entry name" value="AB HYDROLASE SUPERFAMILY PROTEIN C4A8.06C"/>
    <property type="match status" value="1"/>
</dbReference>
<evidence type="ECO:0000313" key="4">
    <source>
        <dbReference type="EMBL" id="RGE61609.1"/>
    </source>
</evidence>
<dbReference type="OrthoDB" id="24847at2"/>
<dbReference type="InterPro" id="IPR029058">
    <property type="entry name" value="AB_hydrolase_fold"/>
</dbReference>
<organism evidence="4 6">
    <name type="scientific">Eisenbergiella massiliensis</name>
    <dbReference type="NCBI Taxonomy" id="1720294"/>
    <lineage>
        <taxon>Bacteria</taxon>
        <taxon>Bacillati</taxon>
        <taxon>Bacillota</taxon>
        <taxon>Clostridia</taxon>
        <taxon>Lachnospirales</taxon>
        <taxon>Lachnospiraceae</taxon>
        <taxon>Eisenbergiella</taxon>
    </lineage>
</organism>
<evidence type="ECO:0000259" key="2">
    <source>
        <dbReference type="Pfam" id="PF07859"/>
    </source>
</evidence>
<evidence type="ECO:0000256" key="1">
    <source>
        <dbReference type="ARBA" id="ARBA00022801"/>
    </source>
</evidence>
<dbReference type="AlphaFoldDB" id="A0A3E3I6G9"/>
<dbReference type="GeneID" id="97989315"/>
<dbReference type="InterPro" id="IPR050300">
    <property type="entry name" value="GDXG_lipolytic_enzyme"/>
</dbReference>
<keyword evidence="5" id="KW-1185">Reference proteome</keyword>
<keyword evidence="1 4" id="KW-0378">Hydrolase</keyword>
<proteinExistence type="predicted"/>
<evidence type="ECO:0000313" key="3">
    <source>
        <dbReference type="EMBL" id="RGE56908.1"/>
    </source>
</evidence>
<feature type="domain" description="Alpha/beta hydrolase fold-3" evidence="2">
    <location>
        <begin position="90"/>
        <end position="291"/>
    </location>
</feature>
<dbReference type="Proteomes" id="UP000260812">
    <property type="component" value="Unassembled WGS sequence"/>
</dbReference>
<sequence>MHKGYVFSKYALDKDLKDIGGLWSRIDFRDYIITPKKVWLINRWFQAGCFLQQPAKGIKRRKKYVRLKGGGRIGLTIYEPENIGKNAPCLVYYHGGAFVLRDRPSTHRLAQVYTREVRCKVVIVHYRLGKPYPEPVKDCYRALTWVARNADALGIDRERIAVIGDSAGGALAAAVTLIARDKKGPSICFQMLINPVADKNMTSWSMRQFVDSPGWNANLNRQMWDLYMRKGDYGRPEYAAPMSAPSLKGLPPAYVETQEIDCLRDEGNAYADRLAAAGVPVELNEIRGTFNGYDVYDKNKLVQLSVTRRCLVLKRAFAKIPLITRS</sequence>
<dbReference type="SUPFAM" id="SSF53474">
    <property type="entry name" value="alpha/beta-Hydrolases"/>
    <property type="match status" value="1"/>
</dbReference>
<dbReference type="Proteomes" id="UP000261166">
    <property type="component" value="Unassembled WGS sequence"/>
</dbReference>
<dbReference type="InterPro" id="IPR013094">
    <property type="entry name" value="AB_hydrolase_3"/>
</dbReference>
<dbReference type="EMBL" id="QVLV01000019">
    <property type="protein sequence ID" value="RGE56908.1"/>
    <property type="molecule type" value="Genomic_DNA"/>
</dbReference>
<accession>A0A3E3I6G9</accession>
<evidence type="ECO:0000313" key="6">
    <source>
        <dbReference type="Proteomes" id="UP000261166"/>
    </source>
</evidence>
<dbReference type="GO" id="GO:0016787">
    <property type="term" value="F:hydrolase activity"/>
    <property type="evidence" value="ECO:0007669"/>
    <property type="project" value="UniProtKB-KW"/>
</dbReference>
<dbReference type="Pfam" id="PF07859">
    <property type="entry name" value="Abhydrolase_3"/>
    <property type="match status" value="1"/>
</dbReference>
<dbReference type="PANTHER" id="PTHR48081:SF8">
    <property type="entry name" value="ALPHA_BETA HYDROLASE FOLD-3 DOMAIN-CONTAINING PROTEIN-RELATED"/>
    <property type="match status" value="1"/>
</dbReference>
<protein>
    <submittedName>
        <fullName evidence="4">Alpha/beta hydrolase</fullName>
    </submittedName>
</protein>
<evidence type="ECO:0000313" key="5">
    <source>
        <dbReference type="Proteomes" id="UP000260812"/>
    </source>
</evidence>
<gene>
    <name evidence="4" type="ORF">DWY69_29255</name>
    <name evidence="3" type="ORF">DXC51_21225</name>
</gene>
<comment type="caution">
    <text evidence="4">The sequence shown here is derived from an EMBL/GenBank/DDBJ whole genome shotgun (WGS) entry which is preliminary data.</text>
</comment>
<dbReference type="Gene3D" id="3.40.50.1820">
    <property type="entry name" value="alpha/beta hydrolase"/>
    <property type="match status" value="1"/>
</dbReference>
<reference evidence="4 6" key="1">
    <citation type="submission" date="2018-08" db="EMBL/GenBank/DDBJ databases">
        <title>A genome reference for cultivated species of the human gut microbiota.</title>
        <authorList>
            <person name="Zou Y."/>
            <person name="Xue W."/>
            <person name="Luo G."/>
        </authorList>
    </citation>
    <scope>NUCLEOTIDE SEQUENCE [LARGE SCALE GENOMIC DNA]</scope>
    <source>
        <strain evidence="4 6">AF26-4BH</strain>
        <strain evidence="3">TF05-5AC</strain>
    </source>
</reference>
<dbReference type="EMBL" id="QVLU01000051">
    <property type="protein sequence ID" value="RGE61609.1"/>
    <property type="molecule type" value="Genomic_DNA"/>
</dbReference>